<comment type="caution">
    <text evidence="8">The sequence shown here is derived from an EMBL/GenBank/DDBJ whole genome shotgun (WGS) entry which is preliminary data.</text>
</comment>
<proteinExistence type="inferred from homology"/>
<reference evidence="8 9" key="1">
    <citation type="submission" date="2017-01" db="EMBL/GenBank/DDBJ databases">
        <title>Whole-Genome Shotgun Sequencing of Two beta-Proteobacterial Species in Search of the Bulgecin Biosynthetic Cluster.</title>
        <authorList>
            <person name="Horsman M.E."/>
            <person name="Marous D.R."/>
            <person name="Li R."/>
            <person name="Oliver R.A."/>
            <person name="Byun B."/>
            <person name="Emrich S.J."/>
            <person name="Boggess B."/>
            <person name="Townsend C.A."/>
            <person name="Mobashery S."/>
        </authorList>
    </citation>
    <scope>NUCLEOTIDE SEQUENCE [LARGE SCALE GENOMIC DNA]</scope>
    <source>
        <strain evidence="8 9">ATCC 31363</strain>
    </source>
</reference>
<dbReference type="SUPFAM" id="SSF111364">
    <property type="entry name" value="Tsx-like channel"/>
    <property type="match status" value="1"/>
</dbReference>
<sequence length="340" mass="37656">MFITIGAQVVFKNNCPRFAASLVSIALSAIWSITACAGDVDTVAPAPALSGNASINQPAPTDASANKPLTTTVNPAATDQPWLHQTLSLINSSLTRFGPYRTGNAYLEYEYYGTNGPFNLYGYVDALKILGAGSQNTSGVWDHGAPIFSEQEPRVALDTLAGKNFQLGPFKHIYLAADWIYNQGGSRSSEQNTLYAGLGTDIDTHTPLALSANLYLNREWQNYGQANEFSWDGYRFQMNYFYPLGHYLGGDFSYAGFFNYDFGSKLREEAGDNTYSDTEFDSTNALIYSYKHLRLVAVARYFHNGGQWNSSMLNFGNGFFQNRSTGWGYYLEAGYQWGKI</sequence>
<evidence type="ECO:0000256" key="1">
    <source>
        <dbReference type="ARBA" id="ARBA00004442"/>
    </source>
</evidence>
<feature type="chain" id="PRO_5012810907" evidence="7">
    <location>
        <begin position="38"/>
        <end position="340"/>
    </location>
</feature>
<dbReference type="Proteomes" id="UP000218022">
    <property type="component" value="Unassembled WGS sequence"/>
</dbReference>
<evidence type="ECO:0000313" key="8">
    <source>
        <dbReference type="EMBL" id="PCE23856.1"/>
    </source>
</evidence>
<keyword evidence="4" id="KW-0472">Membrane</keyword>
<dbReference type="Gene3D" id="2.40.230.20">
    <property type="entry name" value="Nucleoside-specific channel-forming protein, Tsx-like"/>
    <property type="match status" value="1"/>
</dbReference>
<dbReference type="GO" id="GO:0009279">
    <property type="term" value="C:cell outer membrane"/>
    <property type="evidence" value="ECO:0007669"/>
    <property type="project" value="UniProtKB-SubCell"/>
</dbReference>
<evidence type="ECO:0000256" key="6">
    <source>
        <dbReference type="SAM" id="MobiDB-lite"/>
    </source>
</evidence>
<dbReference type="PRINTS" id="PR01277">
    <property type="entry name" value="CHANNELTSX"/>
</dbReference>
<evidence type="ECO:0000256" key="5">
    <source>
        <dbReference type="ARBA" id="ARBA00023237"/>
    </source>
</evidence>
<dbReference type="NCBIfam" id="NF011686">
    <property type="entry name" value="PRK15106.1"/>
    <property type="match status" value="1"/>
</dbReference>
<comment type="subcellular location">
    <subcellularLocation>
        <location evidence="1">Cell outer membrane</location>
    </subcellularLocation>
</comment>
<dbReference type="AlphaFoldDB" id="A0A2A4EUM4"/>
<evidence type="ECO:0000313" key="9">
    <source>
        <dbReference type="Proteomes" id="UP000218022"/>
    </source>
</evidence>
<feature type="signal peptide" evidence="7">
    <location>
        <begin position="1"/>
        <end position="37"/>
    </location>
</feature>
<name>A0A2A4EUM4_9BURK</name>
<dbReference type="GO" id="GO:0005337">
    <property type="term" value="F:nucleoside transmembrane transporter activity"/>
    <property type="evidence" value="ECO:0007669"/>
    <property type="project" value="InterPro"/>
</dbReference>
<gene>
    <name evidence="8" type="ORF">BWP39_29690</name>
</gene>
<keyword evidence="3 7" id="KW-0732">Signal</keyword>
<dbReference type="EMBL" id="MTZV01000006">
    <property type="protein sequence ID" value="PCE23856.1"/>
    <property type="molecule type" value="Genomic_DNA"/>
</dbReference>
<accession>A0A2A4EUM4</accession>
<comment type="similarity">
    <text evidence="2">Belongs to the nucleoside-specific channel-forming outer membrane porin (Tsx) (TC 1.B.10) family.</text>
</comment>
<evidence type="ECO:0000256" key="3">
    <source>
        <dbReference type="ARBA" id="ARBA00022729"/>
    </source>
</evidence>
<evidence type="ECO:0000256" key="7">
    <source>
        <dbReference type="SAM" id="SignalP"/>
    </source>
</evidence>
<dbReference type="InterPro" id="IPR003055">
    <property type="entry name" value="Channel_Tsx"/>
</dbReference>
<evidence type="ECO:0000256" key="4">
    <source>
        <dbReference type="ARBA" id="ARBA00023136"/>
    </source>
</evidence>
<dbReference type="InterPro" id="IPR018013">
    <property type="entry name" value="Channel_Tsx-like"/>
</dbReference>
<organism evidence="8 9">
    <name type="scientific">Paraburkholderia acidicola</name>
    <dbReference type="NCBI Taxonomy" id="1912599"/>
    <lineage>
        <taxon>Bacteria</taxon>
        <taxon>Pseudomonadati</taxon>
        <taxon>Pseudomonadota</taxon>
        <taxon>Betaproteobacteria</taxon>
        <taxon>Burkholderiales</taxon>
        <taxon>Burkholderiaceae</taxon>
        <taxon>Paraburkholderia</taxon>
    </lineage>
</organism>
<protein>
    <submittedName>
        <fullName evidence="8">Nucleoside-specific channel-forming protein Tsx</fullName>
    </submittedName>
</protein>
<evidence type="ECO:0000256" key="2">
    <source>
        <dbReference type="ARBA" id="ARBA00008728"/>
    </source>
</evidence>
<dbReference type="InterPro" id="IPR036777">
    <property type="entry name" value="Channel_Tsx-like_sf"/>
</dbReference>
<keyword evidence="5" id="KW-0998">Cell outer membrane</keyword>
<feature type="region of interest" description="Disordered" evidence="6">
    <location>
        <begin position="54"/>
        <end position="75"/>
    </location>
</feature>
<dbReference type="Pfam" id="PF03502">
    <property type="entry name" value="Channel_Tsx"/>
    <property type="match status" value="1"/>
</dbReference>